<dbReference type="EMBL" id="JXLC01000011">
    <property type="protein sequence ID" value="OJG91711.1"/>
    <property type="molecule type" value="Genomic_DNA"/>
</dbReference>
<evidence type="ECO:0000313" key="6">
    <source>
        <dbReference type="Proteomes" id="UP000065511"/>
    </source>
</evidence>
<keyword evidence="2" id="KW-1133">Transmembrane helix</keyword>
<keyword evidence="6" id="KW-1185">Reference proteome</keyword>
<dbReference type="CDD" id="cd00093">
    <property type="entry name" value="HTH_XRE"/>
    <property type="match status" value="1"/>
</dbReference>
<dbReference type="Proteomes" id="UP000065511">
    <property type="component" value="Chromosome"/>
</dbReference>
<dbReference type="PANTHER" id="PTHR46558:SF15">
    <property type="entry name" value="HELIX-TURN-HELIX DOMAIN PROTEIN"/>
    <property type="match status" value="1"/>
</dbReference>
<protein>
    <recommendedName>
        <fullName evidence="3">HTH cro/C1-type domain-containing protein</fullName>
    </recommendedName>
</protein>
<keyword evidence="2" id="KW-0812">Transmembrane</keyword>
<dbReference type="SMART" id="SM00530">
    <property type="entry name" value="HTH_XRE"/>
    <property type="match status" value="1"/>
</dbReference>
<dbReference type="SUPFAM" id="SSF47413">
    <property type="entry name" value="lambda repressor-like DNA-binding domains"/>
    <property type="match status" value="1"/>
</dbReference>
<gene>
    <name evidence="4" type="ORF">ATZ33_06675</name>
    <name evidence="5" type="ORF">RV15_GL000378</name>
</gene>
<proteinExistence type="predicted"/>
<evidence type="ECO:0000256" key="1">
    <source>
        <dbReference type="ARBA" id="ARBA00023125"/>
    </source>
</evidence>
<dbReference type="InterPro" id="IPR001387">
    <property type="entry name" value="Cro/C1-type_HTH"/>
</dbReference>
<dbReference type="PANTHER" id="PTHR46558">
    <property type="entry name" value="TRACRIPTIONAL REGULATORY PROTEIN-RELATED-RELATED"/>
    <property type="match status" value="1"/>
</dbReference>
<keyword evidence="2" id="KW-0472">Membrane</keyword>
<dbReference type="EMBL" id="CP013614">
    <property type="protein sequence ID" value="ALS01063.1"/>
    <property type="molecule type" value="Genomic_DNA"/>
</dbReference>
<accession>A0A0S3K9Z3</accession>
<keyword evidence="1" id="KW-0238">DNA-binding</keyword>
<dbReference type="Gene3D" id="1.10.260.40">
    <property type="entry name" value="lambda repressor-like DNA-binding domains"/>
    <property type="match status" value="1"/>
</dbReference>
<evidence type="ECO:0000313" key="5">
    <source>
        <dbReference type="EMBL" id="OJG91711.1"/>
    </source>
</evidence>
<dbReference type="GO" id="GO:0003677">
    <property type="term" value="F:DNA binding"/>
    <property type="evidence" value="ECO:0007669"/>
    <property type="project" value="UniProtKB-KW"/>
</dbReference>
<dbReference type="AlphaFoldDB" id="A0A0S3K9Z3"/>
<feature type="transmembrane region" description="Helical" evidence="2">
    <location>
        <begin position="142"/>
        <end position="169"/>
    </location>
</feature>
<reference evidence="4 6" key="2">
    <citation type="submission" date="2015-12" db="EMBL/GenBank/DDBJ databases">
        <authorList>
            <person name="Lauer A."/>
            <person name="Humrighouse B."/>
            <person name="Loparev V."/>
            <person name="Shewmaker P.L."/>
            <person name="Whitney A.M."/>
            <person name="McLaughlin R.W."/>
        </authorList>
    </citation>
    <scope>NUCLEOTIDE SEQUENCE [LARGE SCALE GENOMIC DNA]</scope>
    <source>
        <strain evidence="4 6">LMG 23085</strain>
    </source>
</reference>
<evidence type="ECO:0000313" key="7">
    <source>
        <dbReference type="Proteomes" id="UP000183039"/>
    </source>
</evidence>
<feature type="transmembrane region" description="Helical" evidence="2">
    <location>
        <begin position="84"/>
        <end position="102"/>
    </location>
</feature>
<reference evidence="5 7" key="1">
    <citation type="submission" date="2014-12" db="EMBL/GenBank/DDBJ databases">
        <title>Draft genome sequences of 29 type strains of Enterococci.</title>
        <authorList>
            <person name="Zhong Z."/>
            <person name="Sun Z."/>
            <person name="Liu W."/>
            <person name="Zhang W."/>
            <person name="Zhang H."/>
        </authorList>
    </citation>
    <scope>NUCLEOTIDE SEQUENCE [LARGE SCALE GENOMIC DNA]</scope>
    <source>
        <strain evidence="5 7">DSM 22801</strain>
    </source>
</reference>
<dbReference type="KEGG" id="ess:ATZ33_06675"/>
<dbReference type="RefSeq" id="WP_071877715.1">
    <property type="nucleotide sequence ID" value="NZ_JXLC01000011.1"/>
</dbReference>
<dbReference type="OrthoDB" id="9805856at2"/>
<evidence type="ECO:0000313" key="4">
    <source>
        <dbReference type="EMBL" id="ALS01063.1"/>
    </source>
</evidence>
<dbReference type="Pfam" id="PF01381">
    <property type="entry name" value="HTH_3"/>
    <property type="match status" value="1"/>
</dbReference>
<evidence type="ECO:0000256" key="2">
    <source>
        <dbReference type="SAM" id="Phobius"/>
    </source>
</evidence>
<feature type="domain" description="HTH cro/C1-type" evidence="3">
    <location>
        <begin position="7"/>
        <end position="61"/>
    </location>
</feature>
<dbReference type="InterPro" id="IPR010982">
    <property type="entry name" value="Lambda_DNA-bd_dom_sf"/>
</dbReference>
<evidence type="ECO:0000259" key="3">
    <source>
        <dbReference type="PROSITE" id="PS50943"/>
    </source>
</evidence>
<name>A0A0S3K9Z3_9ENTE</name>
<dbReference type="PROSITE" id="PS50943">
    <property type="entry name" value="HTH_CROC1"/>
    <property type="match status" value="1"/>
</dbReference>
<dbReference type="Proteomes" id="UP000183039">
    <property type="component" value="Unassembled WGS sequence"/>
</dbReference>
<sequence>MEINEVLKKRRKELSMTQEQVAEKIFVSQKSVSNWETKKTYPDIESLIRLAHLYDLSLDHLLLEGSDIVRDIKDQAELNMMRKLSLPPLITNISLVVLLLSQKWWGHLSAQATIIVTVSIFSNFVPMFYFKKRADTLQKKVGKSWIVIPLLVLVVVLAISLIILIPSLFTN</sequence>
<organism evidence="5 7">
    <name type="scientific">Enterococcus silesiacus</name>
    <dbReference type="NCBI Taxonomy" id="332949"/>
    <lineage>
        <taxon>Bacteria</taxon>
        <taxon>Bacillati</taxon>
        <taxon>Bacillota</taxon>
        <taxon>Bacilli</taxon>
        <taxon>Lactobacillales</taxon>
        <taxon>Enterococcaceae</taxon>
        <taxon>Enterococcus</taxon>
    </lineage>
</organism>
<feature type="transmembrane region" description="Helical" evidence="2">
    <location>
        <begin position="108"/>
        <end position="130"/>
    </location>
</feature>